<protein>
    <recommendedName>
        <fullName evidence="3">ATP-binding protein</fullName>
    </recommendedName>
</protein>
<name>A0AB33K6B8_9ACTN</name>
<dbReference type="EMBL" id="AP035881">
    <property type="protein sequence ID" value="BFP49760.1"/>
    <property type="molecule type" value="Genomic_DNA"/>
</dbReference>
<sequence>MKKRSLLAAASLATGVALSLTAPPAHATATATTGPAGATGTQAVTAALPIGDADTLRGTGTATTLLAPTRLAPAAG</sequence>
<evidence type="ECO:0000313" key="2">
    <source>
        <dbReference type="EMBL" id="BFP49760.1"/>
    </source>
</evidence>
<keyword evidence="1" id="KW-0732">Signal</keyword>
<dbReference type="AlphaFoldDB" id="A0AB33K6B8"/>
<organism evidence="2">
    <name type="scientific">Kitasatospora sp. CMC57</name>
    <dbReference type="NCBI Taxonomy" id="3231513"/>
    <lineage>
        <taxon>Bacteria</taxon>
        <taxon>Bacillati</taxon>
        <taxon>Actinomycetota</taxon>
        <taxon>Actinomycetes</taxon>
        <taxon>Kitasatosporales</taxon>
        <taxon>Streptomycetaceae</taxon>
        <taxon>Kitasatospora</taxon>
    </lineage>
</organism>
<evidence type="ECO:0000256" key="1">
    <source>
        <dbReference type="SAM" id="SignalP"/>
    </source>
</evidence>
<dbReference type="RefSeq" id="WP_407991825.1">
    <property type="nucleotide sequence ID" value="NZ_AP035881.2"/>
</dbReference>
<proteinExistence type="predicted"/>
<gene>
    <name evidence="2" type="ORF">KCMC57_61280</name>
</gene>
<accession>A0AB33K6B8</accession>
<evidence type="ECO:0008006" key="3">
    <source>
        <dbReference type="Google" id="ProtNLM"/>
    </source>
</evidence>
<feature type="chain" id="PRO_5044230182" description="ATP-binding protein" evidence="1">
    <location>
        <begin position="28"/>
        <end position="76"/>
    </location>
</feature>
<feature type="signal peptide" evidence="1">
    <location>
        <begin position="1"/>
        <end position="27"/>
    </location>
</feature>
<reference evidence="2" key="1">
    <citation type="submission" date="2024-07" db="EMBL/GenBank/DDBJ databases">
        <title>Complete genome sequences of cellulolytic bacteria, Kitasatospora sp. CMC57 and Streptomyces sp. CMC78, isolated from Japanese agricultural soil.</title>
        <authorList>
            <person name="Hashimoto T."/>
            <person name="Ito M."/>
            <person name="Iwamoto M."/>
            <person name="Fukahori D."/>
            <person name="Shoda T."/>
            <person name="Sakoda M."/>
            <person name="Morohoshi T."/>
            <person name="Mitsuboshi M."/>
            <person name="Nishizawa T."/>
        </authorList>
    </citation>
    <scope>NUCLEOTIDE SEQUENCE</scope>
    <source>
        <strain evidence="2">CMC57</strain>
    </source>
</reference>